<dbReference type="EMBL" id="CP033969">
    <property type="protein sequence ID" value="AZG13383.1"/>
    <property type="molecule type" value="Genomic_DNA"/>
</dbReference>
<dbReference type="Gene3D" id="3.90.180.10">
    <property type="entry name" value="Medium-chain alcohol dehydrogenases, catalytic domain"/>
    <property type="match status" value="1"/>
</dbReference>
<evidence type="ECO:0000313" key="2">
    <source>
        <dbReference type="EMBL" id="AZG13383.1"/>
    </source>
</evidence>
<dbReference type="SMART" id="SM00829">
    <property type="entry name" value="PKS_ER"/>
    <property type="match status" value="1"/>
</dbReference>
<proteinExistence type="predicted"/>
<dbReference type="InterPro" id="IPR051397">
    <property type="entry name" value="Zn-ADH-like_protein"/>
</dbReference>
<evidence type="ECO:0000259" key="1">
    <source>
        <dbReference type="SMART" id="SM00829"/>
    </source>
</evidence>
<dbReference type="InterPro" id="IPR011032">
    <property type="entry name" value="GroES-like_sf"/>
</dbReference>
<protein>
    <submittedName>
        <fullName evidence="2">Zinc-binding alcohol dehydrogenase family protein</fullName>
    </submittedName>
</protein>
<dbReference type="Proteomes" id="UP000270411">
    <property type="component" value="Chromosome 1"/>
</dbReference>
<organism evidence="2 3">
    <name type="scientific">Cupriavidus pauculus</name>
    <dbReference type="NCBI Taxonomy" id="82633"/>
    <lineage>
        <taxon>Bacteria</taxon>
        <taxon>Pseudomonadati</taxon>
        <taxon>Pseudomonadota</taxon>
        <taxon>Betaproteobacteria</taxon>
        <taxon>Burkholderiales</taxon>
        <taxon>Burkholderiaceae</taxon>
        <taxon>Cupriavidus</taxon>
    </lineage>
</organism>
<evidence type="ECO:0000313" key="3">
    <source>
        <dbReference type="Proteomes" id="UP000270411"/>
    </source>
</evidence>
<dbReference type="InterPro" id="IPR020843">
    <property type="entry name" value="ER"/>
</dbReference>
<sequence length="321" mass="33907">MRAVVLQQMGEAPRFMSFRDPEPRAGEVLVRVCAAVIRPADLAIARGLHACMPLELPYVCGSDGVGYLADGQRVYFRAERSPFGAMAEFVPAHWTVPVPDEVESAPAAALVGPAVQAWLPLAVRADLAPGETVLILGAAGLAARLAVQAARLQGAARVIVVGHRIDLAHVTGADAMVDLAQPPATLQQAFAGFALEGIDVVVDFLWGEVLELLLAALVQAGGPPASARDHGTRIVTVADRRMAPSVLMAPSALRDSRAVVMGCGPASYPLPEDLRLLVEDVLGCMREGHLSVDAEQMAMQEVAAAWRRVGETGQRVVLTLE</sequence>
<dbReference type="KEGG" id="cpau:EHF44_07960"/>
<dbReference type="PANTHER" id="PTHR43677:SF11">
    <property type="entry name" value="ZINC-CONTAINING ALCOHOL DEHYDROGENASE"/>
    <property type="match status" value="1"/>
</dbReference>
<name>A0A3G8GYT1_9BURK</name>
<dbReference type="SUPFAM" id="SSF51735">
    <property type="entry name" value="NAD(P)-binding Rossmann-fold domains"/>
    <property type="match status" value="1"/>
</dbReference>
<gene>
    <name evidence="2" type="ORF">EHF44_07960</name>
</gene>
<reference evidence="3" key="1">
    <citation type="submission" date="2018-11" db="EMBL/GenBank/DDBJ databases">
        <title>FDA dAtabase for Regulatory Grade micrObial Sequences (FDA-ARGOS): Supporting development and validation of Infectious Disease Dx tests.</title>
        <authorList>
            <person name="Goldberg B."/>
            <person name="Campos J."/>
            <person name="Tallon L."/>
            <person name="Sadzewicz L."/>
            <person name="Zhao X."/>
            <person name="Vavikolanu K."/>
            <person name="Mehta A."/>
            <person name="Aluvathingal J."/>
            <person name="Nadendla S."/>
            <person name="Geyer C."/>
            <person name="Nandy P."/>
            <person name="Yan Y."/>
            <person name="Sichtig H."/>
        </authorList>
    </citation>
    <scope>NUCLEOTIDE SEQUENCE [LARGE SCALE GENOMIC DNA]</scope>
    <source>
        <strain evidence="3">FDAARGOS_614</strain>
    </source>
</reference>
<dbReference type="AlphaFoldDB" id="A0A3G8GYT1"/>
<dbReference type="PANTHER" id="PTHR43677">
    <property type="entry name" value="SHORT-CHAIN DEHYDROGENASE/REDUCTASE"/>
    <property type="match status" value="1"/>
</dbReference>
<dbReference type="InterPro" id="IPR036291">
    <property type="entry name" value="NAD(P)-bd_dom_sf"/>
</dbReference>
<dbReference type="OrthoDB" id="9787435at2"/>
<feature type="domain" description="Enoyl reductase (ER)" evidence="1">
    <location>
        <begin position="10"/>
        <end position="318"/>
    </location>
</feature>
<dbReference type="RefSeq" id="WP_124683242.1">
    <property type="nucleotide sequence ID" value="NZ_CP033969.1"/>
</dbReference>
<accession>A0A3G8GYT1</accession>
<dbReference type="GO" id="GO:0016491">
    <property type="term" value="F:oxidoreductase activity"/>
    <property type="evidence" value="ECO:0007669"/>
    <property type="project" value="InterPro"/>
</dbReference>
<dbReference type="SUPFAM" id="SSF50129">
    <property type="entry name" value="GroES-like"/>
    <property type="match status" value="1"/>
</dbReference>
<dbReference type="Gene3D" id="3.40.50.720">
    <property type="entry name" value="NAD(P)-binding Rossmann-like Domain"/>
    <property type="match status" value="1"/>
</dbReference>